<dbReference type="OrthoDB" id="2756659at2759"/>
<proteinExistence type="predicted"/>
<dbReference type="InterPro" id="IPR049207">
    <property type="entry name" value="DUF4246_N"/>
</dbReference>
<reference evidence="3 4" key="1">
    <citation type="submission" date="2016-03" db="EMBL/GenBank/DDBJ databases">
        <title>Whole genome sequencing of Grifola frondosa 9006-11.</title>
        <authorList>
            <person name="Min B."/>
            <person name="Park H."/>
            <person name="Kim J.-G."/>
            <person name="Cho H."/>
            <person name="Oh Y.-L."/>
            <person name="Kong W.-S."/>
            <person name="Choi I.-G."/>
        </authorList>
    </citation>
    <scope>NUCLEOTIDE SEQUENCE [LARGE SCALE GENOMIC DNA]</scope>
    <source>
        <strain evidence="3 4">9006-11</strain>
    </source>
</reference>
<evidence type="ECO:0000259" key="1">
    <source>
        <dbReference type="Pfam" id="PF14033"/>
    </source>
</evidence>
<evidence type="ECO:0000313" key="4">
    <source>
        <dbReference type="Proteomes" id="UP000092993"/>
    </source>
</evidence>
<feature type="domain" description="DUF4246" evidence="2">
    <location>
        <begin position="1"/>
        <end position="30"/>
    </location>
</feature>
<feature type="domain" description="DUF4246" evidence="1">
    <location>
        <begin position="48"/>
        <end position="113"/>
    </location>
</feature>
<accession>A0A1C7LWJ4</accession>
<dbReference type="InterPro" id="IPR025340">
    <property type="entry name" value="DUF4246"/>
</dbReference>
<evidence type="ECO:0000313" key="3">
    <source>
        <dbReference type="EMBL" id="OBZ68437.1"/>
    </source>
</evidence>
<organism evidence="3 4">
    <name type="scientific">Grifola frondosa</name>
    <name type="common">Maitake</name>
    <name type="synonym">Polyporus frondosus</name>
    <dbReference type="NCBI Taxonomy" id="5627"/>
    <lineage>
        <taxon>Eukaryota</taxon>
        <taxon>Fungi</taxon>
        <taxon>Dikarya</taxon>
        <taxon>Basidiomycota</taxon>
        <taxon>Agaricomycotina</taxon>
        <taxon>Agaricomycetes</taxon>
        <taxon>Polyporales</taxon>
        <taxon>Grifolaceae</taxon>
        <taxon>Grifola</taxon>
    </lineage>
</organism>
<sequence length="137" mass="15501">MRGFSANIREKPRWWEKVNDSTIVSRWRQEMVEIDKGRSKSSGRGEGLDYIFDELRYAAKQRDKKTGIESTAIPMVYQSTSLIPADIKAGLLIGVSVLEDVPMEEKDWHPGTKPAGTRFSTPVVVLSLHRQNAPPYP</sequence>
<dbReference type="STRING" id="5627.A0A1C7LWJ4"/>
<keyword evidence="4" id="KW-1185">Reference proteome</keyword>
<comment type="caution">
    <text evidence="3">The sequence shown here is derived from an EMBL/GenBank/DDBJ whole genome shotgun (WGS) entry which is preliminary data.</text>
</comment>
<dbReference type="Proteomes" id="UP000092993">
    <property type="component" value="Unassembled WGS sequence"/>
</dbReference>
<dbReference type="PANTHER" id="PTHR33119">
    <property type="entry name" value="IFI3P"/>
    <property type="match status" value="1"/>
</dbReference>
<dbReference type="InterPro" id="IPR049192">
    <property type="entry name" value="DUF4246_C"/>
</dbReference>
<gene>
    <name evidence="3" type="ORF">A0H81_11561</name>
</gene>
<dbReference type="Pfam" id="PF21666">
    <property type="entry name" value="DUF4246_N"/>
    <property type="match status" value="1"/>
</dbReference>
<evidence type="ECO:0000259" key="2">
    <source>
        <dbReference type="Pfam" id="PF21666"/>
    </source>
</evidence>
<name>A0A1C7LWJ4_GRIFR</name>
<dbReference type="EMBL" id="LUGG01000020">
    <property type="protein sequence ID" value="OBZ68437.1"/>
    <property type="molecule type" value="Genomic_DNA"/>
</dbReference>
<dbReference type="PANTHER" id="PTHR33119:SF1">
    <property type="entry name" value="FE2OG DIOXYGENASE DOMAIN-CONTAINING PROTEIN"/>
    <property type="match status" value="1"/>
</dbReference>
<protein>
    <submittedName>
        <fullName evidence="3">Uncharacterized protein</fullName>
    </submittedName>
</protein>
<dbReference type="Pfam" id="PF14033">
    <property type="entry name" value="DUF4246"/>
    <property type="match status" value="1"/>
</dbReference>
<dbReference type="AlphaFoldDB" id="A0A1C7LWJ4"/>